<dbReference type="HOGENOM" id="CLU_059362_3_1_2"/>
<protein>
    <recommendedName>
        <fullName evidence="2">Nitroreductase domain-containing protein</fullName>
    </recommendedName>
</protein>
<evidence type="ECO:0000256" key="1">
    <source>
        <dbReference type="SAM" id="MobiDB-lite"/>
    </source>
</evidence>
<accession>A0A0E3P593</accession>
<reference evidence="3 4" key="1">
    <citation type="submission" date="2014-07" db="EMBL/GenBank/DDBJ databases">
        <title>Methanogenic archaea and the global carbon cycle.</title>
        <authorList>
            <person name="Henriksen J.R."/>
            <person name="Luke J."/>
            <person name="Reinhart S."/>
            <person name="Benedict M.N."/>
            <person name="Youngblut N.D."/>
            <person name="Metcalf M.E."/>
            <person name="Whitaker R.J."/>
            <person name="Metcalf W.W."/>
        </authorList>
    </citation>
    <scope>NUCLEOTIDE SEQUENCE [LARGE SCALE GENOMIC DNA]</scope>
    <source>
        <strain evidence="3 4">T4/M</strain>
    </source>
</reference>
<dbReference type="OrthoDB" id="10206at2157"/>
<dbReference type="KEGG" id="msw:MSSIT_2120"/>
<dbReference type="PANTHER" id="PTHR43745:SF2">
    <property type="entry name" value="NITROREDUCTASE MJ1384-RELATED"/>
    <property type="match status" value="1"/>
</dbReference>
<dbReference type="PANTHER" id="PTHR43745">
    <property type="entry name" value="NITROREDUCTASE MJ1384-RELATED"/>
    <property type="match status" value="1"/>
</dbReference>
<dbReference type="GO" id="GO:0016491">
    <property type="term" value="F:oxidoreductase activity"/>
    <property type="evidence" value="ECO:0007669"/>
    <property type="project" value="InterPro"/>
</dbReference>
<name>A0A0E3P593_9EURY</name>
<evidence type="ECO:0000313" key="3">
    <source>
        <dbReference type="EMBL" id="AKB28839.1"/>
    </source>
</evidence>
<dbReference type="EMBL" id="CP009506">
    <property type="protein sequence ID" value="AKB28839.1"/>
    <property type="molecule type" value="Genomic_DNA"/>
</dbReference>
<dbReference type="GeneID" id="31904560"/>
<feature type="region of interest" description="Disordered" evidence="1">
    <location>
        <begin position="1"/>
        <end position="20"/>
    </location>
</feature>
<evidence type="ECO:0000259" key="2">
    <source>
        <dbReference type="Pfam" id="PF00881"/>
    </source>
</evidence>
<dbReference type="NCBIfam" id="TIGR03605">
    <property type="entry name" value="antibiot_sagB"/>
    <property type="match status" value="1"/>
</dbReference>
<dbReference type="InterPro" id="IPR052544">
    <property type="entry name" value="Bacteriocin_Proc_Enz"/>
</dbReference>
<evidence type="ECO:0000313" key="4">
    <source>
        <dbReference type="Proteomes" id="UP000033111"/>
    </source>
</evidence>
<gene>
    <name evidence="3" type="ORF">MSSIT_2120</name>
</gene>
<dbReference type="AlphaFoldDB" id="A0A0E3P593"/>
<dbReference type="CDD" id="cd02142">
    <property type="entry name" value="McbC_SagB-like_oxidoreductase"/>
    <property type="match status" value="1"/>
</dbReference>
<proteinExistence type="predicted"/>
<dbReference type="Proteomes" id="UP000033111">
    <property type="component" value="Chromosome"/>
</dbReference>
<dbReference type="Pfam" id="PF00881">
    <property type="entry name" value="Nitroreductase"/>
    <property type="match status" value="1"/>
</dbReference>
<dbReference type="RefSeq" id="WP_187151730.1">
    <property type="nucleotide sequence ID" value="NZ_CP009506.1"/>
</dbReference>
<dbReference type="PATRIC" id="fig|1434120.4.peg.2743"/>
<organism evidence="3 4">
    <name type="scientific">Methanosarcina siciliae T4/M</name>
    <dbReference type="NCBI Taxonomy" id="1434120"/>
    <lineage>
        <taxon>Archaea</taxon>
        <taxon>Methanobacteriati</taxon>
        <taxon>Methanobacteriota</taxon>
        <taxon>Stenosarchaea group</taxon>
        <taxon>Methanomicrobia</taxon>
        <taxon>Methanosarcinales</taxon>
        <taxon>Methanosarcinaceae</taxon>
        <taxon>Methanosarcina</taxon>
    </lineage>
</organism>
<dbReference type="SUPFAM" id="SSF55469">
    <property type="entry name" value="FMN-dependent nitroreductase-like"/>
    <property type="match status" value="1"/>
</dbReference>
<sequence length="207" mass="22826">MGNQDLSDLPMKVKLPKPDDAGRSHIEELITKRRSIREYADRELSEPLISRFLWATQGTSSKEGLRTAPSAGALYPLEVHVVIGEGSGLEAGIYRYVTEEHSLIQEIPGDMRKKLSEAALSQGMIKNAPVSLLISAIYPRITSKYGKRGLRYAHMEAGHAAQNVYLLGVELGIGTCTIGAFEDEEVKKVLKMPANEDPLYIMPLGYI</sequence>
<dbReference type="InterPro" id="IPR020051">
    <property type="entry name" value="SagB-type_dehydrogenase"/>
</dbReference>
<feature type="domain" description="Nitroreductase" evidence="2">
    <location>
        <begin position="30"/>
        <end position="206"/>
    </location>
</feature>
<keyword evidence="4" id="KW-1185">Reference proteome</keyword>
<dbReference type="InterPro" id="IPR029479">
    <property type="entry name" value="Nitroreductase"/>
</dbReference>
<dbReference type="InterPro" id="IPR000415">
    <property type="entry name" value="Nitroreductase-like"/>
</dbReference>
<dbReference type="Gene3D" id="3.40.109.10">
    <property type="entry name" value="NADH Oxidase"/>
    <property type="match status" value="1"/>
</dbReference>